<feature type="domain" description="PHD-type" evidence="6">
    <location>
        <begin position="700"/>
        <end position="748"/>
    </location>
</feature>
<dbReference type="InParanoid" id="B8C8H9"/>
<dbReference type="InterPro" id="IPR013083">
    <property type="entry name" value="Znf_RING/FYVE/PHD"/>
</dbReference>
<feature type="compositionally biased region" description="Basic and acidic residues" evidence="5">
    <location>
        <begin position="17"/>
        <end position="31"/>
    </location>
</feature>
<reference evidence="7 8" key="2">
    <citation type="journal article" date="2008" name="Nature">
        <title>The Phaeodactylum genome reveals the evolutionary history of diatom genomes.</title>
        <authorList>
            <person name="Bowler C."/>
            <person name="Allen A.E."/>
            <person name="Badger J.H."/>
            <person name="Grimwood J."/>
            <person name="Jabbari K."/>
            <person name="Kuo A."/>
            <person name="Maheswari U."/>
            <person name="Martens C."/>
            <person name="Maumus F."/>
            <person name="Otillar R.P."/>
            <person name="Rayko E."/>
            <person name="Salamov A."/>
            <person name="Vandepoele K."/>
            <person name="Beszteri B."/>
            <person name="Gruber A."/>
            <person name="Heijde M."/>
            <person name="Katinka M."/>
            <person name="Mock T."/>
            <person name="Valentin K."/>
            <person name="Verret F."/>
            <person name="Berges J.A."/>
            <person name="Brownlee C."/>
            <person name="Cadoret J.P."/>
            <person name="Chiovitti A."/>
            <person name="Choi C.J."/>
            <person name="Coesel S."/>
            <person name="De Martino A."/>
            <person name="Detter J.C."/>
            <person name="Durkin C."/>
            <person name="Falciatore A."/>
            <person name="Fournet J."/>
            <person name="Haruta M."/>
            <person name="Huysman M.J."/>
            <person name="Jenkins B.D."/>
            <person name="Jiroutova K."/>
            <person name="Jorgensen R.E."/>
            <person name="Joubert Y."/>
            <person name="Kaplan A."/>
            <person name="Kroger N."/>
            <person name="Kroth P.G."/>
            <person name="La Roche J."/>
            <person name="Lindquist E."/>
            <person name="Lommer M."/>
            <person name="Martin-Jezequel V."/>
            <person name="Lopez P.J."/>
            <person name="Lucas S."/>
            <person name="Mangogna M."/>
            <person name="McGinnis K."/>
            <person name="Medlin L.K."/>
            <person name="Montsant A."/>
            <person name="Oudot-Le Secq M.P."/>
            <person name="Napoli C."/>
            <person name="Obornik M."/>
            <person name="Parker M.S."/>
            <person name="Petit J.L."/>
            <person name="Porcel B.M."/>
            <person name="Poulsen N."/>
            <person name="Robison M."/>
            <person name="Rychlewski L."/>
            <person name="Rynearson T.A."/>
            <person name="Schmutz J."/>
            <person name="Shapiro H."/>
            <person name="Siaut M."/>
            <person name="Stanley M."/>
            <person name="Sussman M.R."/>
            <person name="Taylor A.R."/>
            <person name="Vardi A."/>
            <person name="von Dassow P."/>
            <person name="Vyverman W."/>
            <person name="Willis A."/>
            <person name="Wyrwicz L.S."/>
            <person name="Rokhsar D.S."/>
            <person name="Weissenbach J."/>
            <person name="Armbrust E.V."/>
            <person name="Green B.R."/>
            <person name="Van de Peer Y."/>
            <person name="Grigoriev I.V."/>
        </authorList>
    </citation>
    <scope>NUCLEOTIDE SEQUENCE [LARGE SCALE GENOMIC DNA]</scope>
    <source>
        <strain evidence="7 8">CCMP1335</strain>
    </source>
</reference>
<dbReference type="RefSeq" id="XP_002292513.1">
    <property type="nucleotide sequence ID" value="XM_002292477.1"/>
</dbReference>
<keyword evidence="2 4" id="KW-0863">Zinc-finger</keyword>
<dbReference type="PaxDb" id="35128-Thaps8134"/>
<dbReference type="InterPro" id="IPR011011">
    <property type="entry name" value="Znf_FYVE_PHD"/>
</dbReference>
<evidence type="ECO:0000256" key="3">
    <source>
        <dbReference type="ARBA" id="ARBA00022833"/>
    </source>
</evidence>
<feature type="region of interest" description="Disordered" evidence="5">
    <location>
        <begin position="313"/>
        <end position="355"/>
    </location>
</feature>
<evidence type="ECO:0000256" key="4">
    <source>
        <dbReference type="PROSITE-ProRule" id="PRU00146"/>
    </source>
</evidence>
<dbReference type="InterPro" id="IPR019787">
    <property type="entry name" value="Znf_PHD-finger"/>
</dbReference>
<dbReference type="InterPro" id="IPR001965">
    <property type="entry name" value="Znf_PHD"/>
</dbReference>
<evidence type="ECO:0000256" key="2">
    <source>
        <dbReference type="ARBA" id="ARBA00022771"/>
    </source>
</evidence>
<dbReference type="Pfam" id="PF00628">
    <property type="entry name" value="PHD"/>
    <property type="match status" value="1"/>
</dbReference>
<dbReference type="SMART" id="SM00249">
    <property type="entry name" value="PHD"/>
    <property type="match status" value="2"/>
</dbReference>
<evidence type="ECO:0000256" key="5">
    <source>
        <dbReference type="SAM" id="MobiDB-lite"/>
    </source>
</evidence>
<evidence type="ECO:0000313" key="7">
    <source>
        <dbReference type="EMBL" id="EED90488.1"/>
    </source>
</evidence>
<feature type="domain" description="PHD-type" evidence="6">
    <location>
        <begin position="159"/>
        <end position="226"/>
    </location>
</feature>
<protein>
    <recommendedName>
        <fullName evidence="6">PHD-type domain-containing protein</fullName>
    </recommendedName>
</protein>
<dbReference type="InterPro" id="IPR019786">
    <property type="entry name" value="Zinc_finger_PHD-type_CS"/>
</dbReference>
<dbReference type="PROSITE" id="PS01358">
    <property type="entry name" value="ZF_RANBP2_1"/>
    <property type="match status" value="1"/>
</dbReference>
<name>B8C8H9_THAPS</name>
<dbReference type="HOGENOM" id="CLU_344372_0_0_1"/>
<evidence type="ECO:0000313" key="8">
    <source>
        <dbReference type="Proteomes" id="UP000001449"/>
    </source>
</evidence>
<keyword evidence="8" id="KW-1185">Reference proteome</keyword>
<feature type="region of interest" description="Disordered" evidence="5">
    <location>
        <begin position="753"/>
        <end position="777"/>
    </location>
</feature>
<dbReference type="Proteomes" id="UP000001449">
    <property type="component" value="Chromosome 9"/>
</dbReference>
<feature type="region of interest" description="Disordered" evidence="5">
    <location>
        <begin position="524"/>
        <end position="544"/>
    </location>
</feature>
<dbReference type="PROSITE" id="PS50016">
    <property type="entry name" value="ZF_PHD_2"/>
    <property type="match status" value="2"/>
</dbReference>
<dbReference type="AlphaFoldDB" id="B8C8H9"/>
<evidence type="ECO:0000256" key="1">
    <source>
        <dbReference type="ARBA" id="ARBA00022723"/>
    </source>
</evidence>
<dbReference type="EMBL" id="CM000645">
    <property type="protein sequence ID" value="EED90488.1"/>
    <property type="molecule type" value="Genomic_DNA"/>
</dbReference>
<dbReference type="GO" id="GO:0008270">
    <property type="term" value="F:zinc ion binding"/>
    <property type="evidence" value="ECO:0007669"/>
    <property type="project" value="UniProtKB-KW"/>
</dbReference>
<evidence type="ECO:0000259" key="6">
    <source>
        <dbReference type="PROSITE" id="PS50016"/>
    </source>
</evidence>
<keyword evidence="3" id="KW-0862">Zinc</keyword>
<organism evidence="7 8">
    <name type="scientific">Thalassiosira pseudonana</name>
    <name type="common">Marine diatom</name>
    <name type="synonym">Cyclotella nana</name>
    <dbReference type="NCBI Taxonomy" id="35128"/>
    <lineage>
        <taxon>Eukaryota</taxon>
        <taxon>Sar</taxon>
        <taxon>Stramenopiles</taxon>
        <taxon>Ochrophyta</taxon>
        <taxon>Bacillariophyta</taxon>
        <taxon>Coscinodiscophyceae</taxon>
        <taxon>Thalassiosirophycidae</taxon>
        <taxon>Thalassiosirales</taxon>
        <taxon>Thalassiosiraceae</taxon>
        <taxon>Thalassiosira</taxon>
    </lineage>
</organism>
<keyword evidence="1" id="KW-0479">Metal-binding</keyword>
<feature type="compositionally biased region" description="Polar residues" evidence="5">
    <location>
        <begin position="813"/>
        <end position="822"/>
    </location>
</feature>
<dbReference type="PANTHER" id="PTHR24102:SF28">
    <property type="entry name" value="PHD-TYPE DOMAIN-CONTAINING PROTEIN"/>
    <property type="match status" value="1"/>
</dbReference>
<dbReference type="KEGG" id="tps:THAPSDRAFT_8134"/>
<dbReference type="CDD" id="cd15532">
    <property type="entry name" value="PHD2_CHD_II"/>
    <property type="match status" value="1"/>
</dbReference>
<feature type="compositionally biased region" description="Polar residues" evidence="5">
    <location>
        <begin position="268"/>
        <end position="284"/>
    </location>
</feature>
<sequence>MGGNGGGGSDDTSNAESGEKEASTKATEARAKVKKLPTKIPVMKRASNRSVPHRAGSAVSQLSVAPPFPAKASGKLAPPTKSAGPPPKLKPAPKARASSPSANSDESKELAWKCHGCKRHNILYLLRCPECNAYKGRSAKSTRTSTEGCEIVRGAEKNEDECAICNDAGGEYSFTHLLTYHVSVKILHTSELICCDNCDKVYHAECLKVDPDTLPDEWHCPCCTGTPLPQNETATLANNATIMQQPRANQVVELMDSSDEEEPKKRTPTTSNRVSKGSKIKPSSLSWQQGEWKWECSKCKRFNPTIRDVCPCRAGADVRDGGKSSRRTGAASSKGNKTSSNQQSNAARGKEEEPLDEKMVRTVIVPEGVVEGDVFYVQLEGKTTIGVVCPEGVYSGHTLVVMLPGMTEAPVSPAQVAKFNERRLTDGIEGQKAVYVLNSFWKCVWPRLKSEGWTCQRQLSFNFGARTFFKPKALLLDRSSRLLNEHYFEAVKEILQFTSKNDQYAETLVEFDADVMKQECAAKKNAQRKERKNQSAFGNKHEHSRIGSNYQVRSLPKAGTFEPAESEQYIQELIWSPSKATSGACDFLKNLPYGLREKAFVALNRANYDPYLVSDPAQPGYFNNTPTADWSTWASDQSFADEFHKQILLSKKCFPLVASALKKDFSFIIWYYYHKYKPSERYQTLKNLMSDIRTEANRNQDVCTICDDGGDLLCCDSCTNAYHPLCLGMNNASEFIDKDWACPICVRRRTQSCSSPAKSPRKSPDQLNRAPARPSPDKNLLEEALKSLCAQLGTAPLGNDASSKLVAKGNPKASETNEGGLL</sequence>
<dbReference type="STRING" id="35128.B8C8H9"/>
<feature type="compositionally biased region" description="Low complexity" evidence="5">
    <location>
        <begin position="92"/>
        <end position="104"/>
    </location>
</feature>
<dbReference type="PANTHER" id="PTHR24102">
    <property type="entry name" value="PHD FINGER PROTEIN"/>
    <property type="match status" value="1"/>
</dbReference>
<feature type="region of interest" description="Disordered" evidence="5">
    <location>
        <begin position="794"/>
        <end position="822"/>
    </location>
</feature>
<dbReference type="SUPFAM" id="SSF57903">
    <property type="entry name" value="FYVE/PHD zinc finger"/>
    <property type="match status" value="2"/>
</dbReference>
<gene>
    <name evidence="7" type="ORF">THAPSDRAFT_8134</name>
</gene>
<dbReference type="InterPro" id="IPR001876">
    <property type="entry name" value="Znf_RanBP2"/>
</dbReference>
<accession>B8C8H9</accession>
<feature type="region of interest" description="Disordered" evidence="5">
    <location>
        <begin position="253"/>
        <end position="284"/>
    </location>
</feature>
<dbReference type="PROSITE" id="PS01359">
    <property type="entry name" value="ZF_PHD_1"/>
    <property type="match status" value="2"/>
</dbReference>
<feature type="compositionally biased region" description="Polar residues" evidence="5">
    <location>
        <begin position="330"/>
        <end position="346"/>
    </location>
</feature>
<dbReference type="Gene3D" id="3.30.40.10">
    <property type="entry name" value="Zinc/RING finger domain, C3HC4 (zinc finger)"/>
    <property type="match status" value="2"/>
</dbReference>
<dbReference type="FunFam" id="3.30.40.10:FF:001783">
    <property type="entry name" value="Acyl-CoA N-acyltransferase with RING/FYVE/PHD-type zinc finger protein"/>
    <property type="match status" value="1"/>
</dbReference>
<dbReference type="GeneID" id="7450965"/>
<proteinExistence type="predicted"/>
<reference evidence="7 8" key="1">
    <citation type="journal article" date="2004" name="Science">
        <title>The genome of the diatom Thalassiosira pseudonana: ecology, evolution, and metabolism.</title>
        <authorList>
            <person name="Armbrust E.V."/>
            <person name="Berges J.A."/>
            <person name="Bowler C."/>
            <person name="Green B.R."/>
            <person name="Martinez D."/>
            <person name="Putnam N.H."/>
            <person name="Zhou S."/>
            <person name="Allen A.E."/>
            <person name="Apt K.E."/>
            <person name="Bechner M."/>
            <person name="Brzezinski M.A."/>
            <person name="Chaal B.K."/>
            <person name="Chiovitti A."/>
            <person name="Davis A.K."/>
            <person name="Demarest M.S."/>
            <person name="Detter J.C."/>
            <person name="Glavina T."/>
            <person name="Goodstein D."/>
            <person name="Hadi M.Z."/>
            <person name="Hellsten U."/>
            <person name="Hildebrand M."/>
            <person name="Jenkins B.D."/>
            <person name="Jurka J."/>
            <person name="Kapitonov V.V."/>
            <person name="Kroger N."/>
            <person name="Lau W.W."/>
            <person name="Lane T.W."/>
            <person name="Larimer F.W."/>
            <person name="Lippmeier J.C."/>
            <person name="Lucas S."/>
            <person name="Medina M."/>
            <person name="Montsant A."/>
            <person name="Obornik M."/>
            <person name="Parker M.S."/>
            <person name="Palenik B."/>
            <person name="Pazour G.J."/>
            <person name="Richardson P.M."/>
            <person name="Rynearson T.A."/>
            <person name="Saito M.A."/>
            <person name="Schwartz D.C."/>
            <person name="Thamatrakoln K."/>
            <person name="Valentin K."/>
            <person name="Vardi A."/>
            <person name="Wilkerson F.P."/>
            <person name="Rokhsar D.S."/>
        </authorList>
    </citation>
    <scope>NUCLEOTIDE SEQUENCE [LARGE SCALE GENOMIC DNA]</scope>
    <source>
        <strain evidence="7 8">CCMP1335</strain>
    </source>
</reference>
<feature type="region of interest" description="Disordered" evidence="5">
    <location>
        <begin position="1"/>
        <end position="104"/>
    </location>
</feature>
<dbReference type="SMART" id="SM00184">
    <property type="entry name" value="RING"/>
    <property type="match status" value="2"/>
</dbReference>
<dbReference type="InterPro" id="IPR001841">
    <property type="entry name" value="Znf_RING"/>
</dbReference>